<evidence type="ECO:0000256" key="4">
    <source>
        <dbReference type="ARBA" id="ARBA00022833"/>
    </source>
</evidence>
<feature type="region of interest" description="Disordered" evidence="6">
    <location>
        <begin position="238"/>
        <end position="257"/>
    </location>
</feature>
<sequence>MGNRGRNDSRSESDDWEDESWIVDCPCGVNFDDGEEMVECDECGVWVHTACCRVSKMLPSYVCDKCKYKKKQKEDESEVARLLADLPSRPVSFEEKDGQRAELYPPMRVSSNLPSEPKAHVTGIPGGDPSFFVGAPKIFGRQLWANSGYVPKKFSVEYNQLGDRREDTEELLRDLPNVVVPPAIEERLKRLARLQEKERATSRIIQGSPLMSTPALAPNPVTNREATSAELRTDYTATQDMSPRSTQANNSHVKIEVKADGKVDRKIDRKVEGKLDGRADGEIDLKSRHRHKSKGKDEKSHHHGKRVREDIGLKESASKRIKVRADVKSEVLVESLAKVEVLSDAGYVSVSHAVAQTSPKNPKAMKKLAVQEFMHGVMRICSRCRGSSPVPLSCGRTYYLSEWTCQKCGSVEGGFCRAGSPSGSGVLKQEPVALMEMVGLCSDGELEDRKVGDQNDGAAKTPRYRDDDKQMHSSVDCSPGSSGYANDSVMKNRADSKLEEGGAQHRDLAGPEDFQISETRLGSPGKKVKRVNPENEAGEVQERRSDDSEHRPTKRHFAGGEPGEILASKVHHLKAGFESKSSDDLRSAAGSSPPVDRKDSRLQGNSAASEVRGQGSARTSGCLPASVREKFSLQQQQRVVPGLAGPSQQANSGQSPRQRVVSPSGGASGFGTVNVCNAEESTLGDVVGHAESYTHMSKHSGRSLDAGNEGVQKLQEKEDFYDVSGQRWDSGAIHTSKVHSGDSKEQVPSEGQSPVRSSPVPVSGGAGGMQEQRTSLPVCQQARQSNGIGTYSRKTGAHVGGTSANHNSEKAAANLRTAISSKSDFKLRSPLSPGTSSSPTSPLVSNPSSKAQSHSNKASGSPPAQKSAQGGTSKSSSIPAHGASKVLASGTTTSKQVGTLQTSKSVPTPSTPLSSKTLNVSKPSSKSSLPVSKCDIGIKSSSAAGSSRGGGNSGASSGGSAKDNVKNVSHSSSKAPPAGKIIPQQTVVKPPSSSKHPYGTSKSVSLPGQSKQLSGSSKSSTKPSPVNSSRSHKDEKSSTPPVPSVARAMSAMPPVPSVKRSPPIALTSPATSTLKDEEIALLLHQELNSSPRVPRVPRVRQPVPSRQSTSASLEPLSSARSSGSASGAGGSYKPSAEHHLALRRRTREERLSSKDGDRQSGKVVAEDVTKAGLSKSDDGKTEDGRTASASVAVSISLADGKGSAGLWSSQSGLDGRTRHHMLGRGSLSIIVPGADDVQDSEKASPVDGSVVTLPGLIEEILNSKGLQISYDDICEAVLPHWPKLRKSNGERYSSLSHRQAVLESLKSRPAWAHLVDRTKGLRTYVARKRRRNELTALSDSESDPAANGAHNSTYDALASTKSSKRSKVVEGLKGEGRNASVLKTSTDVSKGKRRVRRRRRLTMDEETDGEDEPVTVAGKDSGTPKAAPVKGSSQEEEPDSVTSPSSEEAVSNYSDEEEEMVVHRVTRSRRRRGGDDSTSSEDDID</sequence>
<feature type="compositionally biased region" description="Low complexity" evidence="6">
    <location>
        <begin position="1099"/>
        <end position="1125"/>
    </location>
</feature>
<feature type="compositionally biased region" description="Low complexity" evidence="6">
    <location>
        <begin position="1005"/>
        <end position="1029"/>
    </location>
</feature>
<feature type="compositionally biased region" description="Acidic residues" evidence="6">
    <location>
        <begin position="1404"/>
        <end position="1413"/>
    </location>
</feature>
<evidence type="ECO:0000256" key="6">
    <source>
        <dbReference type="SAM" id="MobiDB-lite"/>
    </source>
</evidence>
<feature type="compositionally biased region" description="Polar residues" evidence="6">
    <location>
        <begin position="646"/>
        <end position="657"/>
    </location>
</feature>
<evidence type="ECO:0000256" key="5">
    <source>
        <dbReference type="ARBA" id="ARBA00023242"/>
    </source>
</evidence>
<evidence type="ECO:0000313" key="9">
    <source>
        <dbReference type="Proteomes" id="UP001633002"/>
    </source>
</evidence>
<feature type="compositionally biased region" description="Polar residues" evidence="6">
    <location>
        <begin position="983"/>
        <end position="1004"/>
    </location>
</feature>
<comment type="caution">
    <text evidence="8">The sequence shown here is derived from an EMBL/GenBank/DDBJ whole genome shotgun (WGS) entry which is preliminary data.</text>
</comment>
<comment type="subcellular location">
    <subcellularLocation>
        <location evidence="1">Nucleus</location>
    </subcellularLocation>
</comment>
<dbReference type="GO" id="GO:0005634">
    <property type="term" value="C:nucleus"/>
    <property type="evidence" value="ECO:0007669"/>
    <property type="project" value="UniProtKB-SubCell"/>
</dbReference>
<dbReference type="EMBL" id="JBJQOH010000006">
    <property type="protein sequence ID" value="KAL3682996.1"/>
    <property type="molecule type" value="Genomic_DNA"/>
</dbReference>
<reference evidence="8 9" key="1">
    <citation type="submission" date="2024-09" db="EMBL/GenBank/DDBJ databases">
        <title>Chromosome-scale assembly of Riccia sorocarpa.</title>
        <authorList>
            <person name="Paukszto L."/>
        </authorList>
    </citation>
    <scope>NUCLEOTIDE SEQUENCE [LARGE SCALE GENOMIC DNA]</scope>
    <source>
        <strain evidence="8">LP-2024</strain>
        <tissue evidence="8">Aerial parts of the thallus</tissue>
    </source>
</reference>
<dbReference type="SUPFAM" id="SSF57903">
    <property type="entry name" value="FYVE/PHD zinc finger"/>
    <property type="match status" value="1"/>
</dbReference>
<dbReference type="PROSITE" id="PS01359">
    <property type="entry name" value="ZF_PHD_1"/>
    <property type="match status" value="1"/>
</dbReference>
<dbReference type="InterPro" id="IPR013083">
    <property type="entry name" value="Znf_RING/FYVE/PHD"/>
</dbReference>
<dbReference type="PANTHER" id="PTHR14571:SF9">
    <property type="entry name" value="HISTONE-LYSINE N-METHYLTRANSFERASE SET-26-RELATED"/>
    <property type="match status" value="1"/>
</dbReference>
<feature type="compositionally biased region" description="Polar residues" evidence="6">
    <location>
        <begin position="850"/>
        <end position="878"/>
    </location>
</feature>
<feature type="compositionally biased region" description="Polar residues" evidence="6">
    <location>
        <begin position="238"/>
        <end position="252"/>
    </location>
</feature>
<feature type="region of interest" description="Disordered" evidence="6">
    <location>
        <begin position="1085"/>
        <end position="1187"/>
    </location>
</feature>
<feature type="compositionally biased region" description="Polar residues" evidence="6">
    <location>
        <begin position="771"/>
        <end position="793"/>
    </location>
</feature>
<feature type="region of interest" description="Disordered" evidence="6">
    <location>
        <begin position="694"/>
        <end position="1071"/>
    </location>
</feature>
<feature type="compositionally biased region" description="Polar residues" evidence="6">
    <location>
        <begin position="472"/>
        <end position="485"/>
    </location>
</feature>
<feature type="compositionally biased region" description="Low complexity" evidence="6">
    <location>
        <begin position="753"/>
        <end position="763"/>
    </location>
</feature>
<keyword evidence="9" id="KW-1185">Reference proteome</keyword>
<feature type="region of interest" description="Disordered" evidence="6">
    <location>
        <begin position="1334"/>
        <end position="1485"/>
    </location>
</feature>
<evidence type="ECO:0000256" key="2">
    <source>
        <dbReference type="ARBA" id="ARBA00022723"/>
    </source>
</evidence>
<feature type="compositionally biased region" description="Gly residues" evidence="6">
    <location>
        <begin position="947"/>
        <end position="957"/>
    </location>
</feature>
<name>A0ABD3GWR2_9MARC</name>
<dbReference type="Gene3D" id="3.30.40.10">
    <property type="entry name" value="Zinc/RING finger domain, C3HC4 (zinc finger)"/>
    <property type="match status" value="1"/>
</dbReference>
<feature type="domain" description="DUF7648" evidence="7">
    <location>
        <begin position="1252"/>
        <end position="1315"/>
    </location>
</feature>
<feature type="region of interest" description="Disordered" evidence="6">
    <location>
        <begin position="280"/>
        <end position="313"/>
    </location>
</feature>
<evidence type="ECO:0000313" key="8">
    <source>
        <dbReference type="EMBL" id="KAL3682996.1"/>
    </source>
</evidence>
<evidence type="ECO:0000259" key="7">
    <source>
        <dbReference type="Pfam" id="PF24659"/>
    </source>
</evidence>
<protein>
    <recommendedName>
        <fullName evidence="7">DUF7648 domain-containing protein</fullName>
    </recommendedName>
</protein>
<dbReference type="PANTHER" id="PTHR14571">
    <property type="entry name" value="HISTONE-LYSINE N-METHYLTRANSFERASE SET-26-RELATED"/>
    <property type="match status" value="1"/>
</dbReference>
<dbReference type="Proteomes" id="UP001633002">
    <property type="component" value="Unassembled WGS sequence"/>
</dbReference>
<gene>
    <name evidence="8" type="ORF">R1sor_001018</name>
</gene>
<dbReference type="GO" id="GO:0008270">
    <property type="term" value="F:zinc ion binding"/>
    <property type="evidence" value="ECO:0007669"/>
    <property type="project" value="UniProtKB-KW"/>
</dbReference>
<organism evidence="8 9">
    <name type="scientific">Riccia sorocarpa</name>
    <dbReference type="NCBI Taxonomy" id="122646"/>
    <lineage>
        <taxon>Eukaryota</taxon>
        <taxon>Viridiplantae</taxon>
        <taxon>Streptophyta</taxon>
        <taxon>Embryophyta</taxon>
        <taxon>Marchantiophyta</taxon>
        <taxon>Marchantiopsida</taxon>
        <taxon>Marchantiidae</taxon>
        <taxon>Marchantiales</taxon>
        <taxon>Ricciaceae</taxon>
        <taxon>Riccia</taxon>
    </lineage>
</organism>
<feature type="compositionally biased region" description="Polar residues" evidence="6">
    <location>
        <begin position="889"/>
        <end position="919"/>
    </location>
</feature>
<feature type="compositionally biased region" description="Basic and acidic residues" evidence="6">
    <location>
        <begin position="1367"/>
        <end position="1376"/>
    </location>
</feature>
<feature type="compositionally biased region" description="Basic and acidic residues" evidence="6">
    <location>
        <begin position="575"/>
        <end position="586"/>
    </location>
</feature>
<keyword evidence="5" id="KW-0539">Nucleus</keyword>
<evidence type="ECO:0000256" key="3">
    <source>
        <dbReference type="ARBA" id="ARBA00022771"/>
    </source>
</evidence>
<feature type="compositionally biased region" description="Low complexity" evidence="6">
    <location>
        <begin position="920"/>
        <end position="933"/>
    </location>
</feature>
<feature type="compositionally biased region" description="Basic and acidic residues" evidence="6">
    <location>
        <begin position="540"/>
        <end position="551"/>
    </location>
</feature>
<dbReference type="Pfam" id="PF24659">
    <property type="entry name" value="DUF7648"/>
    <property type="match status" value="1"/>
</dbReference>
<feature type="compositionally biased region" description="Basic residues" evidence="6">
    <location>
        <begin position="1391"/>
        <end position="1400"/>
    </location>
</feature>
<dbReference type="InterPro" id="IPR056065">
    <property type="entry name" value="DUF7648"/>
</dbReference>
<evidence type="ECO:0000256" key="1">
    <source>
        <dbReference type="ARBA" id="ARBA00004123"/>
    </source>
</evidence>
<keyword evidence="2" id="KW-0479">Metal-binding</keyword>
<feature type="compositionally biased region" description="Basic and acidic residues" evidence="6">
    <location>
        <begin position="1135"/>
        <end position="1185"/>
    </location>
</feature>
<feature type="compositionally biased region" description="Basic and acidic residues" evidence="6">
    <location>
        <begin position="490"/>
        <end position="509"/>
    </location>
</feature>
<keyword evidence="4" id="KW-0862">Zinc</keyword>
<proteinExistence type="predicted"/>
<feature type="compositionally biased region" description="Polar residues" evidence="6">
    <location>
        <begin position="1440"/>
        <end position="1453"/>
    </location>
</feature>
<keyword evidence="3" id="KW-0863">Zinc-finger</keyword>
<feature type="region of interest" description="Disordered" evidence="6">
    <location>
        <begin position="445"/>
        <end position="672"/>
    </location>
</feature>
<dbReference type="InterPro" id="IPR011011">
    <property type="entry name" value="Znf_FYVE_PHD"/>
</dbReference>
<feature type="compositionally biased region" description="Low complexity" evidence="6">
    <location>
        <begin position="829"/>
        <end position="849"/>
    </location>
</feature>
<dbReference type="InterPro" id="IPR019786">
    <property type="entry name" value="Zinc_finger_PHD-type_CS"/>
</dbReference>
<accession>A0ABD3GWR2</accession>